<dbReference type="GO" id="GO:0061511">
    <property type="term" value="P:centriole elongation"/>
    <property type="evidence" value="ECO:0007669"/>
    <property type="project" value="TreeGrafter"/>
</dbReference>
<comment type="similarity">
    <text evidence="1">Belongs to the TCP10 family.</text>
</comment>
<sequence length="1282" mass="143422">MEGDSLKNKDWVVEGSSGWGLSSPSKTDERVGSSLGLDCANSTNESFSEQFASLHASLNSSILGRDIALSGDMVHTQAFQETNPLSYLATNSLFSHVLPLNHTGISPTCPNNESLGIPSPTAASPPLRSQEVMFCQNREQSLGQPEQLMMRQMEHLQRLVSEQQKIISLYNSGFSVSPGISPHLLAITPSLPRVPAALFPAQLPLENTLPVQNSVCSQVTPLIMKHTLWQGATGTSANGSCTEASRERPEFQATESCLETLPTIKEEKGEQPVCEHTSLSPFGIRINTGTRSVDDRPIRPGIGVRQKTFEEFIEEQLKVDSQRIEDHQKNSYETKVAARKSFLKRGEGAARLEKNKGNNEKEQTKLLRRVSFDCQNHFAGPAHCDAGKLLGKHSQLKKQVSSPTVLFKKVKNTNCITSKDIKCQLNRLEQRPEERKRSSNRGGHDSEEMVNKKEPDIQSQINWVECSHEWQEQIKEIKRQATDDIDISCPGSRDHSDVANNRPTDTKVSVWHQKNLEGSLSQVTEVTEWPINASPSTSELQNLEGNRTNLANKNCRLQVTQAVNDESSEIKVESGPGFKKVNDRIVKVTSKPNRKQAATVVCSQRKQHYSAGAADRWEESPPSSDSVFSSTGSEDEPKSHCSLHPVKPNIHRATKTEHNLDLSDADYATDEPSETEDGKYPAKKFEVQGLADQQEASLITSSSDESSAGVGSLKGRKTRSPLRKSPFHPTKTAKGGKEPETWRKSSASHITECSLQPSTLTRDLVASLFPVFKTKASVEDEKAALEQIKKRPTGELKEWKREAQVQHQDTSLLAQMKDEQAKAMDFLRRQINQIEDIQPQMLHNLEEGKNEEAMELQVKNEEFKKHLVKEEGESVEIKILRQQISELQEEIRRNESHWHAAHGELRSRVEALTKQNLELQDELRVSEHQRLEAERKHGPLDFIERGAEVPALPHLAQNQQKNCGSKLLTGSSLSVFKDTTSSSYKKGKYSSGSSEDSAFLNNPNDDILNSTSLSNEEIQKKENASLISAHRFVKSSEQGTPAINSRRNSIIPSGRKTPAESLPTFETFEAKNSPPKSILSRRAPLYVESKDEDMKEKIEYPDGKVEQLLSDGRRITTFRNGTKKEISADKRTTVLTFFNGDIKKILPDQRVIYYYADAQTTHITYPNGMEVLQFPNHQIEKHHPDGTKEIVFSDQTIKRLYDGGLEETVFPDGTVVKVEKNGAKTILFSNGQKEIHTAQFKRREYPDGTVKTVYANGNQKTKYSSGRVRIKDEKGSLILDRK</sequence>
<keyword evidence="2" id="KW-0175">Coiled coil</keyword>
<feature type="compositionally biased region" description="Low complexity" evidence="3">
    <location>
        <begin position="981"/>
        <end position="994"/>
    </location>
</feature>
<dbReference type="Proteomes" id="UP001190640">
    <property type="component" value="Chromosome 1"/>
</dbReference>
<evidence type="ECO:0000256" key="3">
    <source>
        <dbReference type="SAM" id="MobiDB-lite"/>
    </source>
</evidence>
<accession>A0AA97IYK1</accession>
<dbReference type="InterPro" id="IPR047002">
    <property type="entry name" value="Tcp10_C_sf"/>
</dbReference>
<feature type="coiled-coil region" evidence="2">
    <location>
        <begin position="817"/>
        <end position="936"/>
    </location>
</feature>
<feature type="compositionally biased region" description="Basic residues" evidence="3">
    <location>
        <begin position="714"/>
        <end position="726"/>
    </location>
</feature>
<feature type="domain" description="Centromere protein J C-terminal" evidence="4">
    <location>
        <begin position="1241"/>
        <end position="1270"/>
    </location>
</feature>
<dbReference type="GO" id="GO:0015631">
    <property type="term" value="F:tubulin binding"/>
    <property type="evidence" value="ECO:0007669"/>
    <property type="project" value="TreeGrafter"/>
</dbReference>
<evidence type="ECO:0000259" key="5">
    <source>
        <dbReference type="Pfam" id="PF25779"/>
    </source>
</evidence>
<dbReference type="InterPro" id="IPR026581">
    <property type="entry name" value="TCP10L/CENPJ"/>
</dbReference>
<feature type="compositionally biased region" description="Polar residues" evidence="3">
    <location>
        <begin position="1035"/>
        <end position="1051"/>
    </location>
</feature>
<evidence type="ECO:0000256" key="2">
    <source>
        <dbReference type="SAM" id="Coils"/>
    </source>
</evidence>
<feature type="region of interest" description="Disordered" evidence="3">
    <location>
        <begin position="694"/>
        <end position="749"/>
    </location>
</feature>
<dbReference type="RefSeq" id="XP_054827999.1">
    <property type="nucleotide sequence ID" value="XM_054972024.1"/>
</dbReference>
<dbReference type="InterPro" id="IPR009852">
    <property type="entry name" value="CENPJ_C_dom"/>
</dbReference>
<feature type="compositionally biased region" description="Low complexity" evidence="3">
    <location>
        <begin position="620"/>
        <end position="632"/>
    </location>
</feature>
<evidence type="ECO:0000313" key="7">
    <source>
        <dbReference type="RefSeq" id="XP_054827999.1"/>
    </source>
</evidence>
<evidence type="ECO:0000259" key="4">
    <source>
        <dbReference type="Pfam" id="PF07202"/>
    </source>
</evidence>
<dbReference type="PANTHER" id="PTHR10331">
    <property type="entry name" value="T COMPLEX PROTEIN 10"/>
    <property type="match status" value="1"/>
</dbReference>
<gene>
    <name evidence="7" type="primary">LOC129324666</name>
</gene>
<dbReference type="GO" id="GO:0060271">
    <property type="term" value="P:cilium assembly"/>
    <property type="evidence" value="ECO:0007669"/>
    <property type="project" value="TreeGrafter"/>
</dbReference>
<dbReference type="GeneID" id="129324666"/>
<dbReference type="GO" id="GO:0005814">
    <property type="term" value="C:centriole"/>
    <property type="evidence" value="ECO:0007669"/>
    <property type="project" value="TreeGrafter"/>
</dbReference>
<feature type="region of interest" description="Disordered" evidence="3">
    <location>
        <begin position="1032"/>
        <end position="1060"/>
    </location>
</feature>
<dbReference type="GO" id="GO:0005813">
    <property type="term" value="C:centrosome"/>
    <property type="evidence" value="ECO:0007669"/>
    <property type="project" value="TreeGrafter"/>
</dbReference>
<feature type="domain" description="Centromere protein J C-terminal" evidence="4">
    <location>
        <begin position="1096"/>
        <end position="1126"/>
    </location>
</feature>
<dbReference type="Pfam" id="PF07202">
    <property type="entry name" value="Tcp10_C"/>
    <property type="match status" value="4"/>
</dbReference>
<keyword evidence="6" id="KW-1185">Reference proteome</keyword>
<feature type="domain" description="CENPJ tubulin-binding region" evidence="5">
    <location>
        <begin position="293"/>
        <end position="354"/>
    </location>
</feature>
<feature type="region of interest" description="Disordered" evidence="3">
    <location>
        <begin position="981"/>
        <end position="1003"/>
    </location>
</feature>
<feature type="compositionally biased region" description="Low complexity" evidence="3">
    <location>
        <begin position="701"/>
        <end position="711"/>
    </location>
</feature>
<proteinExistence type="inferred from homology"/>
<dbReference type="Pfam" id="PF25779">
    <property type="entry name" value="Tubulin-bind_CPAP"/>
    <property type="match status" value="1"/>
</dbReference>
<feature type="compositionally biased region" description="Acidic residues" evidence="3">
    <location>
        <begin position="663"/>
        <end position="675"/>
    </location>
</feature>
<feature type="domain" description="Centromere protein J C-terminal" evidence="4">
    <location>
        <begin position="1166"/>
        <end position="1194"/>
    </location>
</feature>
<feature type="region of interest" description="Disordered" evidence="3">
    <location>
        <begin position="427"/>
        <end position="454"/>
    </location>
</feature>
<protein>
    <submittedName>
        <fullName evidence="7">Centromere protein J-like</fullName>
    </submittedName>
</protein>
<feature type="domain" description="Centromere protein J C-terminal" evidence="4">
    <location>
        <begin position="1204"/>
        <end position="1236"/>
    </location>
</feature>
<dbReference type="PANTHER" id="PTHR10331:SF25">
    <property type="entry name" value="T-COMPLEX PROTEIN 10A-RELATED"/>
    <property type="match status" value="1"/>
</dbReference>
<dbReference type="InterPro" id="IPR058029">
    <property type="entry name" value="Tubulin-bd_CENPJ"/>
</dbReference>
<name>A0AA97IYK1_EUBMA</name>
<organism evidence="6 7">
    <name type="scientific">Eublepharis macularius</name>
    <name type="common">Leopard gecko</name>
    <name type="synonym">Cyrtodactylus macularius</name>
    <dbReference type="NCBI Taxonomy" id="481883"/>
    <lineage>
        <taxon>Eukaryota</taxon>
        <taxon>Metazoa</taxon>
        <taxon>Chordata</taxon>
        <taxon>Craniata</taxon>
        <taxon>Vertebrata</taxon>
        <taxon>Euteleostomi</taxon>
        <taxon>Lepidosauria</taxon>
        <taxon>Squamata</taxon>
        <taxon>Bifurcata</taxon>
        <taxon>Gekkota</taxon>
        <taxon>Eublepharidae</taxon>
        <taxon>Eublepharinae</taxon>
        <taxon>Eublepharis</taxon>
    </lineage>
</organism>
<feature type="region of interest" description="Disordered" evidence="3">
    <location>
        <begin position="610"/>
        <end position="681"/>
    </location>
</feature>
<reference evidence="7" key="1">
    <citation type="submission" date="2025-08" db="UniProtKB">
        <authorList>
            <consortium name="RefSeq"/>
        </authorList>
    </citation>
    <scope>IDENTIFICATION</scope>
    <source>
        <tissue evidence="7">Blood</tissue>
    </source>
</reference>
<feature type="compositionally biased region" description="Basic and acidic residues" evidence="3">
    <location>
        <begin position="428"/>
        <end position="454"/>
    </location>
</feature>
<evidence type="ECO:0000256" key="1">
    <source>
        <dbReference type="ARBA" id="ARBA00005627"/>
    </source>
</evidence>
<dbReference type="KEGG" id="emc:129324666"/>
<dbReference type="Gene3D" id="2.60.450.20">
    <property type="match status" value="1"/>
</dbReference>
<evidence type="ECO:0000313" key="6">
    <source>
        <dbReference type="Proteomes" id="UP001190640"/>
    </source>
</evidence>